<dbReference type="AlphaFoldDB" id="A0A8S2ZRI0"/>
<gene>
    <name evidence="2" type="ORF">SRO942_LOCUS50177</name>
</gene>
<proteinExistence type="predicted"/>
<dbReference type="EMBL" id="CAJOBC010140038">
    <property type="protein sequence ID" value="CAF4642405.1"/>
    <property type="molecule type" value="Genomic_DNA"/>
</dbReference>
<sequence length="158" mass="18436">MLCVFPDNNNRVQPVLLFRGKGKVAVTEQKHYSPHVKVFFTPKAFINIPTMKKYKDWWLDKVKDGNRKLFITDSWNCHMDADLKKKIKSNGVCLAIIPKGCTQYIQLLDVYVFSVFKNHYYDCAEEYLELNGPRAKLKLTSSQKRILCTRLTASAWNR</sequence>
<organism evidence="2 3">
    <name type="scientific">Didymodactylos carnosus</name>
    <dbReference type="NCBI Taxonomy" id="1234261"/>
    <lineage>
        <taxon>Eukaryota</taxon>
        <taxon>Metazoa</taxon>
        <taxon>Spiralia</taxon>
        <taxon>Gnathifera</taxon>
        <taxon>Rotifera</taxon>
        <taxon>Eurotatoria</taxon>
        <taxon>Bdelloidea</taxon>
        <taxon>Philodinida</taxon>
        <taxon>Philodinidae</taxon>
        <taxon>Didymodactylos</taxon>
    </lineage>
</organism>
<feature type="domain" description="DDE-1" evidence="1">
    <location>
        <begin position="1"/>
        <end position="122"/>
    </location>
</feature>
<dbReference type="Proteomes" id="UP000681722">
    <property type="component" value="Unassembled WGS sequence"/>
</dbReference>
<dbReference type="Pfam" id="PF03184">
    <property type="entry name" value="DDE_1"/>
    <property type="match status" value="1"/>
</dbReference>
<evidence type="ECO:0000259" key="1">
    <source>
        <dbReference type="Pfam" id="PF03184"/>
    </source>
</evidence>
<dbReference type="OrthoDB" id="8016097at2759"/>
<protein>
    <recommendedName>
        <fullName evidence="1">DDE-1 domain-containing protein</fullName>
    </recommendedName>
</protein>
<accession>A0A8S2ZRI0</accession>
<feature type="non-terminal residue" evidence="2">
    <location>
        <position position="158"/>
    </location>
</feature>
<dbReference type="InterPro" id="IPR004875">
    <property type="entry name" value="DDE_SF_endonuclease_dom"/>
</dbReference>
<evidence type="ECO:0000313" key="3">
    <source>
        <dbReference type="Proteomes" id="UP000681722"/>
    </source>
</evidence>
<dbReference type="GO" id="GO:0003676">
    <property type="term" value="F:nucleic acid binding"/>
    <property type="evidence" value="ECO:0007669"/>
    <property type="project" value="InterPro"/>
</dbReference>
<evidence type="ECO:0000313" key="2">
    <source>
        <dbReference type="EMBL" id="CAF4642405.1"/>
    </source>
</evidence>
<name>A0A8S2ZRI0_9BILA</name>
<comment type="caution">
    <text evidence="2">The sequence shown here is derived from an EMBL/GenBank/DDBJ whole genome shotgun (WGS) entry which is preliminary data.</text>
</comment>
<reference evidence="2" key="1">
    <citation type="submission" date="2021-02" db="EMBL/GenBank/DDBJ databases">
        <authorList>
            <person name="Nowell W R."/>
        </authorList>
    </citation>
    <scope>NUCLEOTIDE SEQUENCE</scope>
</reference>